<dbReference type="GO" id="GO:0031123">
    <property type="term" value="P:RNA 3'-end processing"/>
    <property type="evidence" value="ECO:0007669"/>
    <property type="project" value="TreeGrafter"/>
</dbReference>
<keyword evidence="9" id="KW-1185">Reference proteome</keyword>
<dbReference type="GO" id="GO:0005730">
    <property type="term" value="C:nucleolus"/>
    <property type="evidence" value="ECO:0007669"/>
    <property type="project" value="TreeGrafter"/>
</dbReference>
<dbReference type="PANTHER" id="PTHR23092:SF15">
    <property type="entry name" value="INACTIVE NON-CANONICAL POLY(A) RNA POLYMERASE PROTEIN TRF4-2-RELATED"/>
    <property type="match status" value="1"/>
</dbReference>
<feature type="compositionally biased region" description="Basic and acidic residues" evidence="5">
    <location>
        <begin position="168"/>
        <end position="181"/>
    </location>
</feature>
<dbReference type="InterPro" id="IPR054708">
    <property type="entry name" value="MTPAP-like_central"/>
</dbReference>
<dbReference type="EC" id="2.7.7.19" evidence="2"/>
<evidence type="ECO:0000256" key="1">
    <source>
        <dbReference type="ARBA" id="ARBA00008593"/>
    </source>
</evidence>
<evidence type="ECO:0000256" key="4">
    <source>
        <dbReference type="ARBA" id="ARBA00022842"/>
    </source>
</evidence>
<dbReference type="GO" id="GO:0031499">
    <property type="term" value="C:TRAMP complex"/>
    <property type="evidence" value="ECO:0007669"/>
    <property type="project" value="TreeGrafter"/>
</dbReference>
<dbReference type="InterPro" id="IPR002058">
    <property type="entry name" value="PAP_assoc"/>
</dbReference>
<sequence>MSDRYQPPSQGGHHRPDYSRYDDRYDGRYNNQARYGYDRAPRDDYHGRDYRDRDYRDRDYRDRHYDPRRYDDQLPPPPPSPPPPPPPLREDYAFMGASDRYAQPRPPRGDFTFNAPHPSAPRFPPAPPPPSQPRNRRPDRKGHDGRPPAGSRGRGGFGSRGRGGKPAHTRDILSKAGREPTPELLEGMNVDGRDRFQEVSSSSEDEDTSVIDLTFSDTDDYRQPRSKRTKVEAAPPTAAPKWSNPDPYTALPPPESLGAPKKDIVQVIRKAKVDATPNADGQDSAKHNADFISLNFDDGDENMSGDDAPSLNASTQMRLQGSTRGMNRREGFGASLSNQPTYQAISSSGGPPSPPPGFVMPTDEELMGQFAPGARGKKRKQDNRMPSTNDDVIEEWQENGTDPTPWCKVDHSRTAVVGLRLHKEIADFFDFVKPYDYEEVTRRALIQRVEDAARQAPMPNAHKVSIECFGSFAAGLYLPTADMDLVAISPPYRSFGQRTFAQTATAMYKLANSLQSAGVAAPGGVAVISKARVPIVKFADRDTGIKVDISFENDSGLKANKTFEQWKAQYPAMPVVVVLVKQLLAMRGLNEVFTGGIGGFTIICLVVSMMQLMPELQLGQMDPHVQYGNLLLNFLDLYGNKFDVVSTGISFNPPGYFDKIKHPRSRGNPKRLTIIDPNNRDNDISGGSARIFDVLDLFRDAHHKLQRRLAQVHSGVDARSSVLRCILGGNYTQFIHQREKLSLLHRGYGVSPPPPPPPPAPLPLKKGKAKNQNKPNKKQKQKALQQGQAFVPQAQPSMPAPKHALPSRPSAPTQKPASQTGSAAKKKGKKRARTKQSKA</sequence>
<comment type="caution">
    <text evidence="8">The sequence shown here is derived from an EMBL/GenBank/DDBJ whole genome shotgun (WGS) entry which is preliminary data.</text>
</comment>
<feature type="compositionally biased region" description="Gly residues" evidence="5">
    <location>
        <begin position="152"/>
        <end position="161"/>
    </location>
</feature>
<dbReference type="Pfam" id="PF03828">
    <property type="entry name" value="PAP_assoc"/>
    <property type="match status" value="1"/>
</dbReference>
<protein>
    <recommendedName>
        <fullName evidence="2">polynucleotide adenylyltransferase</fullName>
        <ecNumber evidence="2">2.7.7.19</ecNumber>
    </recommendedName>
</protein>
<keyword evidence="4" id="KW-0460">Magnesium</keyword>
<dbReference type="Gene3D" id="3.30.460.10">
    <property type="entry name" value="Beta Polymerase, domain 2"/>
    <property type="match status" value="1"/>
</dbReference>
<evidence type="ECO:0000259" key="7">
    <source>
        <dbReference type="Pfam" id="PF22600"/>
    </source>
</evidence>
<reference evidence="8 9" key="1">
    <citation type="submission" date="2017-03" db="EMBL/GenBank/DDBJ databases">
        <title>Genomes of endolithic fungi from Antarctica.</title>
        <authorList>
            <person name="Coleine C."/>
            <person name="Masonjones S."/>
            <person name="Stajich J.E."/>
        </authorList>
    </citation>
    <scope>NUCLEOTIDE SEQUENCE [LARGE SCALE GENOMIC DNA]</scope>
    <source>
        <strain evidence="8 9">CCFEE 6315</strain>
    </source>
</reference>
<feature type="compositionally biased region" description="Basic residues" evidence="5">
    <location>
        <begin position="824"/>
        <end position="839"/>
    </location>
</feature>
<comment type="similarity">
    <text evidence="1">Belongs to the DNA polymerase type-B-like family.</text>
</comment>
<evidence type="ECO:0000313" key="9">
    <source>
        <dbReference type="Proteomes" id="UP000308549"/>
    </source>
</evidence>
<keyword evidence="3" id="KW-0479">Metal-binding</keyword>
<dbReference type="GO" id="GO:0003729">
    <property type="term" value="F:mRNA binding"/>
    <property type="evidence" value="ECO:0007669"/>
    <property type="project" value="TreeGrafter"/>
</dbReference>
<dbReference type="PANTHER" id="PTHR23092">
    <property type="entry name" value="POLY(A) RNA POLYMERASE"/>
    <property type="match status" value="1"/>
</dbReference>
<dbReference type="SUPFAM" id="SSF81631">
    <property type="entry name" value="PAP/OAS1 substrate-binding domain"/>
    <property type="match status" value="1"/>
</dbReference>
<dbReference type="InterPro" id="IPR043519">
    <property type="entry name" value="NT_sf"/>
</dbReference>
<dbReference type="Proteomes" id="UP000308549">
    <property type="component" value="Unassembled WGS sequence"/>
</dbReference>
<feature type="compositionally biased region" description="Pro residues" evidence="5">
    <location>
        <begin position="74"/>
        <end position="87"/>
    </location>
</feature>
<feature type="domain" description="PAP-associated" evidence="6">
    <location>
        <begin position="627"/>
        <end position="682"/>
    </location>
</feature>
<name>A0A4U0TK38_9PEZI</name>
<evidence type="ECO:0000256" key="2">
    <source>
        <dbReference type="ARBA" id="ARBA00012388"/>
    </source>
</evidence>
<feature type="region of interest" description="Disordered" evidence="5">
    <location>
        <begin position="746"/>
        <end position="839"/>
    </location>
</feature>
<accession>A0A4U0TK38</accession>
<dbReference type="OrthoDB" id="273917at2759"/>
<gene>
    <name evidence="8" type="ORF">B0A50_08651</name>
</gene>
<feature type="compositionally biased region" description="Basic residues" evidence="5">
    <location>
        <begin position="765"/>
        <end position="781"/>
    </location>
</feature>
<dbReference type="GO" id="GO:1990817">
    <property type="term" value="F:poly(A) RNA polymerase activity"/>
    <property type="evidence" value="ECO:0007669"/>
    <property type="project" value="UniProtKB-EC"/>
</dbReference>
<dbReference type="EMBL" id="NAJL01000091">
    <property type="protein sequence ID" value="TKA21955.1"/>
    <property type="molecule type" value="Genomic_DNA"/>
</dbReference>
<organism evidence="8 9">
    <name type="scientific">Salinomyces thailandicus</name>
    <dbReference type="NCBI Taxonomy" id="706561"/>
    <lineage>
        <taxon>Eukaryota</taxon>
        <taxon>Fungi</taxon>
        <taxon>Dikarya</taxon>
        <taxon>Ascomycota</taxon>
        <taxon>Pezizomycotina</taxon>
        <taxon>Dothideomycetes</taxon>
        <taxon>Dothideomycetidae</taxon>
        <taxon>Mycosphaerellales</taxon>
        <taxon>Teratosphaeriaceae</taxon>
        <taxon>Salinomyces</taxon>
    </lineage>
</organism>
<evidence type="ECO:0000256" key="5">
    <source>
        <dbReference type="SAM" id="MobiDB-lite"/>
    </source>
</evidence>
<proteinExistence type="inferred from homology"/>
<dbReference type="GO" id="GO:0046872">
    <property type="term" value="F:metal ion binding"/>
    <property type="evidence" value="ECO:0007669"/>
    <property type="project" value="UniProtKB-KW"/>
</dbReference>
<dbReference type="Pfam" id="PF22600">
    <property type="entry name" value="MTPAP-like_central"/>
    <property type="match status" value="1"/>
</dbReference>
<dbReference type="GO" id="GO:0010605">
    <property type="term" value="P:negative regulation of macromolecule metabolic process"/>
    <property type="evidence" value="ECO:0007669"/>
    <property type="project" value="UniProtKB-ARBA"/>
</dbReference>
<dbReference type="InterPro" id="IPR045862">
    <property type="entry name" value="Trf4-like"/>
</dbReference>
<evidence type="ECO:0000313" key="8">
    <source>
        <dbReference type="EMBL" id="TKA21955.1"/>
    </source>
</evidence>
<dbReference type="GO" id="GO:0043634">
    <property type="term" value="P:polyadenylation-dependent ncRNA catabolic process"/>
    <property type="evidence" value="ECO:0007669"/>
    <property type="project" value="TreeGrafter"/>
</dbReference>
<feature type="compositionally biased region" description="Basic and acidic residues" evidence="5">
    <location>
        <begin position="14"/>
        <end position="27"/>
    </location>
</feature>
<feature type="compositionally biased region" description="Basic and acidic residues" evidence="5">
    <location>
        <begin position="36"/>
        <end position="72"/>
    </location>
</feature>
<dbReference type="SUPFAM" id="SSF81301">
    <property type="entry name" value="Nucleotidyltransferase"/>
    <property type="match status" value="1"/>
</dbReference>
<evidence type="ECO:0000259" key="6">
    <source>
        <dbReference type="Pfam" id="PF03828"/>
    </source>
</evidence>
<dbReference type="Gene3D" id="1.10.1410.10">
    <property type="match status" value="1"/>
</dbReference>
<feature type="compositionally biased region" description="Pro residues" evidence="5">
    <location>
        <begin position="118"/>
        <end position="132"/>
    </location>
</feature>
<dbReference type="AlphaFoldDB" id="A0A4U0TK38"/>
<evidence type="ECO:0000256" key="3">
    <source>
        <dbReference type="ARBA" id="ARBA00022723"/>
    </source>
</evidence>
<feature type="compositionally biased region" description="Pro residues" evidence="5">
    <location>
        <begin position="751"/>
        <end position="762"/>
    </location>
</feature>
<feature type="region of interest" description="Disordered" evidence="5">
    <location>
        <begin position="1"/>
        <end position="260"/>
    </location>
</feature>
<dbReference type="CDD" id="cd05402">
    <property type="entry name" value="NT_PAP_TUTase"/>
    <property type="match status" value="1"/>
</dbReference>
<feature type="domain" description="Poly(A) RNA polymerase mitochondrial-like central palm" evidence="7">
    <location>
        <begin position="421"/>
        <end position="566"/>
    </location>
</feature>